<dbReference type="AlphaFoldDB" id="A0A2X0WRK5"/>
<dbReference type="InterPro" id="IPR026046">
    <property type="entry name" value="UBIAD1"/>
</dbReference>
<evidence type="ECO:0000256" key="3">
    <source>
        <dbReference type="ARBA" id="ARBA00022692"/>
    </source>
</evidence>
<dbReference type="GO" id="GO:0009234">
    <property type="term" value="P:menaquinone biosynthetic process"/>
    <property type="evidence" value="ECO:0007669"/>
    <property type="project" value="UniProtKB-UniRule"/>
</dbReference>
<reference evidence="8 9" key="1">
    <citation type="submission" date="2018-06" db="EMBL/GenBank/DDBJ databases">
        <authorList>
            <consortium name="Pathogen Informatics"/>
            <person name="Doyle S."/>
        </authorList>
    </citation>
    <scope>NUCLEOTIDE SEQUENCE [LARGE SCALE GENOMIC DNA]</scope>
    <source>
        <strain evidence="8 9">NCTC13093</strain>
    </source>
</reference>
<comment type="subcellular location">
    <subcellularLocation>
        <location evidence="1">Membrane</location>
        <topology evidence="1">Multi-pass membrane protein</topology>
    </subcellularLocation>
</comment>
<dbReference type="GO" id="GO:0005886">
    <property type="term" value="C:plasma membrane"/>
    <property type="evidence" value="ECO:0007669"/>
    <property type="project" value="TreeGrafter"/>
</dbReference>
<feature type="transmembrane region" description="Helical" evidence="7">
    <location>
        <begin position="152"/>
        <end position="173"/>
    </location>
</feature>
<keyword evidence="2 8" id="KW-0808">Transferase</keyword>
<dbReference type="PANTHER" id="PTHR13929:SF0">
    <property type="entry name" value="UBIA PRENYLTRANSFERASE DOMAIN-CONTAINING PROTEIN 1"/>
    <property type="match status" value="1"/>
</dbReference>
<keyword evidence="4 7" id="KW-1133">Transmembrane helix</keyword>
<proteinExistence type="predicted"/>
<evidence type="ECO:0000313" key="8">
    <source>
        <dbReference type="EMBL" id="SPT69212.1"/>
    </source>
</evidence>
<feature type="transmembrane region" description="Helical" evidence="7">
    <location>
        <begin position="288"/>
        <end position="311"/>
    </location>
</feature>
<keyword evidence="5 7" id="KW-0472">Membrane</keyword>
<feature type="transmembrane region" description="Helical" evidence="7">
    <location>
        <begin position="39"/>
        <end position="59"/>
    </location>
</feature>
<dbReference type="EMBL" id="UAPV01000001">
    <property type="protein sequence ID" value="SPT69212.1"/>
    <property type="molecule type" value="Genomic_DNA"/>
</dbReference>
<protein>
    <recommendedName>
        <fullName evidence="6">1,4-dihydroxy-2-naphthoate octaprenyltransferase</fullName>
        <ecNumber evidence="6">2.5.1.74</ecNumber>
    </recommendedName>
</protein>
<evidence type="ECO:0000256" key="7">
    <source>
        <dbReference type="SAM" id="Phobius"/>
    </source>
</evidence>
<dbReference type="PANTHER" id="PTHR13929">
    <property type="entry name" value="1,4-DIHYDROXY-2-NAPHTHOATE OCTAPRENYLTRANSFERASE"/>
    <property type="match status" value="1"/>
</dbReference>
<dbReference type="GO" id="GO:0046428">
    <property type="term" value="F:1,4-dihydroxy-2-naphthoate polyprenyltransferase activity"/>
    <property type="evidence" value="ECO:0007669"/>
    <property type="project" value="UniProtKB-UniRule"/>
</dbReference>
<feature type="transmembrane region" description="Helical" evidence="7">
    <location>
        <begin position="121"/>
        <end position="140"/>
    </location>
</feature>
<feature type="transmembrane region" description="Helical" evidence="7">
    <location>
        <begin position="226"/>
        <end position="250"/>
    </location>
</feature>
<dbReference type="GO" id="GO:0042371">
    <property type="term" value="P:vitamin K biosynthetic process"/>
    <property type="evidence" value="ECO:0007669"/>
    <property type="project" value="TreeGrafter"/>
</dbReference>
<dbReference type="Proteomes" id="UP000250086">
    <property type="component" value="Unassembled WGS sequence"/>
</dbReference>
<evidence type="ECO:0000256" key="2">
    <source>
        <dbReference type="ARBA" id="ARBA00022679"/>
    </source>
</evidence>
<keyword evidence="9" id="KW-1185">Reference proteome</keyword>
<feature type="transmembrane region" description="Helical" evidence="7">
    <location>
        <begin position="94"/>
        <end position="115"/>
    </location>
</feature>
<evidence type="ECO:0000256" key="6">
    <source>
        <dbReference type="NCBIfam" id="TIGR00751"/>
    </source>
</evidence>
<dbReference type="EC" id="2.5.1.74" evidence="6"/>
<feature type="transmembrane region" description="Helical" evidence="7">
    <location>
        <begin position="256"/>
        <end position="276"/>
    </location>
</feature>
<dbReference type="CDD" id="cd13962">
    <property type="entry name" value="PT_UbiA_UBIAD1"/>
    <property type="match status" value="1"/>
</dbReference>
<evidence type="ECO:0000256" key="4">
    <source>
        <dbReference type="ARBA" id="ARBA00022989"/>
    </source>
</evidence>
<accession>A0A2X0WRK5</accession>
<dbReference type="NCBIfam" id="TIGR00751">
    <property type="entry name" value="menA"/>
    <property type="match status" value="1"/>
</dbReference>
<evidence type="ECO:0000256" key="1">
    <source>
        <dbReference type="ARBA" id="ARBA00004141"/>
    </source>
</evidence>
<feature type="transmembrane region" description="Helical" evidence="7">
    <location>
        <begin position="185"/>
        <end position="205"/>
    </location>
</feature>
<dbReference type="PIRSF" id="PIRSF005355">
    <property type="entry name" value="UBIAD1"/>
    <property type="match status" value="1"/>
</dbReference>
<gene>
    <name evidence="8" type="primary">menA</name>
    <name evidence="8" type="ORF">NCTC13093_00576</name>
</gene>
<dbReference type="RefSeq" id="WP_172458237.1">
    <property type="nucleotide sequence ID" value="NZ_UAPU01000007.1"/>
</dbReference>
<feature type="transmembrane region" description="Helical" evidence="7">
    <location>
        <begin position="12"/>
        <end position="33"/>
    </location>
</feature>
<keyword evidence="3 7" id="KW-0812">Transmembrane</keyword>
<evidence type="ECO:0000313" key="9">
    <source>
        <dbReference type="Proteomes" id="UP000250086"/>
    </source>
</evidence>
<sequence length="312" mass="33966">MLKHWISEARPRTLLLALTNCAVGCGLGFYYGAVNLYNLIVALLIIITGVLLQIIANLANDYGDAYKNADRATRQGPIRGVMTGAISLMDLKKAMTYTIILASITGTACAMMSLYNNVTMLSVFLFIGMIAIVAAIGYTVGMAYGYKSLGDVSVFIFFGLAAVIAPQVMIANISGGGIEIYPDSWFLAVSVGMGSVMVLHVANMRDIQEDKITGKRTIASRLGPKFSAYCHIVFFIVAALTSFAGCYISHKGWQISILTISLFPLLASVTRVLKYATDSKKIAKELKYTLLGVSIHNVAWLVVLIVDFWFYF</sequence>
<dbReference type="Pfam" id="PF01040">
    <property type="entry name" value="UbiA"/>
    <property type="match status" value="1"/>
</dbReference>
<dbReference type="InterPro" id="IPR000537">
    <property type="entry name" value="UbiA_prenyltransferase"/>
</dbReference>
<evidence type="ECO:0000256" key="5">
    <source>
        <dbReference type="ARBA" id="ARBA00023136"/>
    </source>
</evidence>
<name>A0A2X0WRK5_9GAMM</name>
<organism evidence="8 9">
    <name type="scientific">Anaerobiospirillum thomasii</name>
    <dbReference type="NCBI Taxonomy" id="179995"/>
    <lineage>
        <taxon>Bacteria</taxon>
        <taxon>Pseudomonadati</taxon>
        <taxon>Pseudomonadota</taxon>
        <taxon>Gammaproteobacteria</taxon>
        <taxon>Aeromonadales</taxon>
        <taxon>Succinivibrionaceae</taxon>
        <taxon>Anaerobiospirillum</taxon>
    </lineage>
</organism>